<accession>A0A1Y5SVK6</accession>
<name>A0A1Y5SVK6_9RHOB</name>
<feature type="domain" description="ASCH" evidence="1">
    <location>
        <begin position="26"/>
        <end position="136"/>
    </location>
</feature>
<gene>
    <name evidence="2" type="ORF">AQS8620_02060</name>
</gene>
<dbReference type="Pfam" id="PF04266">
    <property type="entry name" value="ASCH"/>
    <property type="match status" value="1"/>
</dbReference>
<evidence type="ECO:0000259" key="1">
    <source>
        <dbReference type="SMART" id="SM01022"/>
    </source>
</evidence>
<dbReference type="RefSeq" id="WP_085836767.1">
    <property type="nucleotide sequence ID" value="NZ_FWFS01000007.1"/>
</dbReference>
<dbReference type="Gene3D" id="3.10.400.10">
    <property type="entry name" value="Sulfate adenylyltransferase"/>
    <property type="match status" value="1"/>
</dbReference>
<dbReference type="PANTHER" id="PTHR39203">
    <property type="entry name" value="CYTOPLASMIC PROTEIN-RELATED"/>
    <property type="match status" value="1"/>
</dbReference>
<dbReference type="InterPro" id="IPR007374">
    <property type="entry name" value="ASCH_domain"/>
</dbReference>
<reference evidence="2 3" key="1">
    <citation type="submission" date="2017-03" db="EMBL/GenBank/DDBJ databases">
        <authorList>
            <person name="Afonso C.L."/>
            <person name="Miller P.J."/>
            <person name="Scott M.A."/>
            <person name="Spackman E."/>
            <person name="Goraichik I."/>
            <person name="Dimitrov K.M."/>
            <person name="Suarez D.L."/>
            <person name="Swayne D.E."/>
        </authorList>
    </citation>
    <scope>NUCLEOTIDE SEQUENCE [LARGE SCALE GENOMIC DNA]</scope>
    <source>
        <strain evidence="2 3">CECT 8620</strain>
    </source>
</reference>
<dbReference type="InterPro" id="IPR009326">
    <property type="entry name" value="DUF984"/>
</dbReference>
<evidence type="ECO:0000313" key="2">
    <source>
        <dbReference type="EMBL" id="SLN48813.1"/>
    </source>
</evidence>
<evidence type="ECO:0000313" key="3">
    <source>
        <dbReference type="Proteomes" id="UP000193862"/>
    </source>
</evidence>
<dbReference type="PANTHER" id="PTHR39203:SF1">
    <property type="entry name" value="CYTOPLASMIC PROTEIN"/>
    <property type="match status" value="1"/>
</dbReference>
<dbReference type="InterPro" id="IPR015947">
    <property type="entry name" value="PUA-like_sf"/>
</dbReference>
<protein>
    <submittedName>
        <fullName evidence="2">ASCH domain protein</fullName>
    </submittedName>
</protein>
<dbReference type="OrthoDB" id="9807542at2"/>
<dbReference type="AlphaFoldDB" id="A0A1Y5SVK6"/>
<proteinExistence type="predicted"/>
<dbReference type="Proteomes" id="UP000193862">
    <property type="component" value="Unassembled WGS sequence"/>
</dbReference>
<sequence>MTNDPDMEDLQTTYPGAGTFVFGDSAKMSARLTDLARRKTKRANFGDWQDFDGDEDALPKVGRCDIVANWDGTPALVVRTTEVTMVKFNEVTAAMAISEGSKSLADWTATYTSYFKRNGHFEPDMMLVFERFELVEDLADR</sequence>
<dbReference type="SMART" id="SM01022">
    <property type="entry name" value="ASCH"/>
    <property type="match status" value="1"/>
</dbReference>
<organism evidence="2 3">
    <name type="scientific">Aquimixticola soesokkakensis</name>
    <dbReference type="NCBI Taxonomy" id="1519096"/>
    <lineage>
        <taxon>Bacteria</taxon>
        <taxon>Pseudomonadati</taxon>
        <taxon>Pseudomonadota</taxon>
        <taxon>Alphaproteobacteria</taxon>
        <taxon>Rhodobacterales</taxon>
        <taxon>Paracoccaceae</taxon>
        <taxon>Aquimixticola</taxon>
    </lineage>
</organism>
<keyword evidence="3" id="KW-1185">Reference proteome</keyword>
<dbReference type="EMBL" id="FWFS01000007">
    <property type="protein sequence ID" value="SLN48813.1"/>
    <property type="molecule type" value="Genomic_DNA"/>
</dbReference>
<dbReference type="SUPFAM" id="SSF88697">
    <property type="entry name" value="PUA domain-like"/>
    <property type="match status" value="1"/>
</dbReference>